<evidence type="ECO:0000313" key="3">
    <source>
        <dbReference type="Proteomes" id="UP001286313"/>
    </source>
</evidence>
<name>A0AAE1G4W2_PETCI</name>
<evidence type="ECO:0000313" key="2">
    <source>
        <dbReference type="EMBL" id="KAK3885365.1"/>
    </source>
</evidence>
<comment type="caution">
    <text evidence="2">The sequence shown here is derived from an EMBL/GenBank/DDBJ whole genome shotgun (WGS) entry which is preliminary data.</text>
</comment>
<gene>
    <name evidence="2" type="ORF">Pcinc_010416</name>
</gene>
<feature type="signal peptide" evidence="1">
    <location>
        <begin position="1"/>
        <end position="20"/>
    </location>
</feature>
<organism evidence="2 3">
    <name type="scientific">Petrolisthes cinctipes</name>
    <name type="common">Flat porcelain crab</name>
    <dbReference type="NCBI Taxonomy" id="88211"/>
    <lineage>
        <taxon>Eukaryota</taxon>
        <taxon>Metazoa</taxon>
        <taxon>Ecdysozoa</taxon>
        <taxon>Arthropoda</taxon>
        <taxon>Crustacea</taxon>
        <taxon>Multicrustacea</taxon>
        <taxon>Malacostraca</taxon>
        <taxon>Eumalacostraca</taxon>
        <taxon>Eucarida</taxon>
        <taxon>Decapoda</taxon>
        <taxon>Pleocyemata</taxon>
        <taxon>Anomura</taxon>
        <taxon>Galatheoidea</taxon>
        <taxon>Porcellanidae</taxon>
        <taxon>Petrolisthes</taxon>
    </lineage>
</organism>
<protein>
    <submittedName>
        <fullName evidence="2">Uncharacterized protein</fullName>
    </submittedName>
</protein>
<sequence>MKIAVVCVVLMAAVVAPSLACMDPHNIFVSGLYETEVGRLAAKVCVGNKMDCLARVSKCSAFIDLKATITAKTINQVLHYFRTCGETNGLDFTAFGQMPSDVTPQQAWQHVLTIFLAIGMDKQTTGPTFYCFHSKVFNMNAFTDCLNQDF</sequence>
<keyword evidence="3" id="KW-1185">Reference proteome</keyword>
<reference evidence="2" key="1">
    <citation type="submission" date="2023-10" db="EMBL/GenBank/DDBJ databases">
        <title>Genome assemblies of two species of porcelain crab, Petrolisthes cinctipes and Petrolisthes manimaculis (Anomura: Porcellanidae).</title>
        <authorList>
            <person name="Angst P."/>
        </authorList>
    </citation>
    <scope>NUCLEOTIDE SEQUENCE</scope>
    <source>
        <strain evidence="2">PB745_01</strain>
        <tissue evidence="2">Gill</tissue>
    </source>
</reference>
<dbReference type="Proteomes" id="UP001286313">
    <property type="component" value="Unassembled WGS sequence"/>
</dbReference>
<keyword evidence="1" id="KW-0732">Signal</keyword>
<dbReference type="AlphaFoldDB" id="A0AAE1G4W2"/>
<accession>A0AAE1G4W2</accession>
<proteinExistence type="predicted"/>
<feature type="chain" id="PRO_5042283872" evidence="1">
    <location>
        <begin position="21"/>
        <end position="150"/>
    </location>
</feature>
<evidence type="ECO:0000256" key="1">
    <source>
        <dbReference type="SAM" id="SignalP"/>
    </source>
</evidence>
<dbReference type="EMBL" id="JAWQEG010000805">
    <property type="protein sequence ID" value="KAK3885365.1"/>
    <property type="molecule type" value="Genomic_DNA"/>
</dbReference>